<dbReference type="PROSITE" id="PS50110">
    <property type="entry name" value="RESPONSE_REGULATORY"/>
    <property type="match status" value="1"/>
</dbReference>
<dbReference type="PANTHER" id="PTHR43228">
    <property type="entry name" value="TWO-COMPONENT RESPONSE REGULATOR"/>
    <property type="match status" value="1"/>
</dbReference>
<dbReference type="SMART" id="SM00448">
    <property type="entry name" value="REC"/>
    <property type="match status" value="1"/>
</dbReference>
<protein>
    <recommendedName>
        <fullName evidence="2">Response regulatory domain-containing protein</fullName>
    </recommendedName>
</protein>
<evidence type="ECO:0000256" key="1">
    <source>
        <dbReference type="PROSITE-ProRule" id="PRU00169"/>
    </source>
</evidence>
<keyword evidence="1" id="KW-0597">Phosphoprotein</keyword>
<dbReference type="OrthoDB" id="619139at2759"/>
<feature type="domain" description="Response regulatory" evidence="2">
    <location>
        <begin position="8"/>
        <end position="121"/>
    </location>
</feature>
<dbReference type="Gene3D" id="3.40.50.2300">
    <property type="match status" value="1"/>
</dbReference>
<comment type="caution">
    <text evidence="3">The sequence shown here is derived from an EMBL/GenBank/DDBJ whole genome shotgun (WGS) entry which is preliminary data.</text>
</comment>
<evidence type="ECO:0000313" key="3">
    <source>
        <dbReference type="EMBL" id="KAJ1688380.1"/>
    </source>
</evidence>
<accession>A0A9Q0HK12</accession>
<name>A0A9Q0HK12_9POAL</name>
<proteinExistence type="predicted"/>
<dbReference type="EMBL" id="JAMQYH010000005">
    <property type="protein sequence ID" value="KAJ1688380.1"/>
    <property type="molecule type" value="Genomic_DNA"/>
</dbReference>
<dbReference type="GO" id="GO:0000160">
    <property type="term" value="P:phosphorelay signal transduction system"/>
    <property type="evidence" value="ECO:0007669"/>
    <property type="project" value="InterPro"/>
</dbReference>
<evidence type="ECO:0000313" key="4">
    <source>
        <dbReference type="Proteomes" id="UP001151287"/>
    </source>
</evidence>
<dbReference type="CDD" id="cd17546">
    <property type="entry name" value="REC_hyHK_CKI1_RcsC-like"/>
    <property type="match status" value="1"/>
</dbReference>
<dbReference type="SUPFAM" id="SSF52172">
    <property type="entry name" value="CheY-like"/>
    <property type="match status" value="1"/>
</dbReference>
<dbReference type="InterPro" id="IPR001789">
    <property type="entry name" value="Sig_transdc_resp-reg_receiver"/>
</dbReference>
<sequence length="124" mass="13810">MASGRVVKALVVDDKYLIRKIYGTMLVRLGFEVTEAEDGEVAVNYFVEGNEYDLVLMDKEMKVMNGVEAIRTLKTMGVKEKMVAITSDESCNEAFLEAGVDAFLTKPVKFAELTSVLKTFDLLN</sequence>
<feature type="modified residue" description="4-aspartylphosphate" evidence="1">
    <location>
        <position position="58"/>
    </location>
</feature>
<reference evidence="3" key="1">
    <citation type="journal article" date="2022" name="Cell">
        <title>Repeat-based holocentromeres influence genome architecture and karyotype evolution.</title>
        <authorList>
            <person name="Hofstatter P.G."/>
            <person name="Thangavel G."/>
            <person name="Lux T."/>
            <person name="Neumann P."/>
            <person name="Vondrak T."/>
            <person name="Novak P."/>
            <person name="Zhang M."/>
            <person name="Costa L."/>
            <person name="Castellani M."/>
            <person name="Scott A."/>
            <person name="Toegelov H."/>
            <person name="Fuchs J."/>
            <person name="Mata-Sucre Y."/>
            <person name="Dias Y."/>
            <person name="Vanzela A.L.L."/>
            <person name="Huettel B."/>
            <person name="Almeida C.C.S."/>
            <person name="Simkova H."/>
            <person name="Souza G."/>
            <person name="Pedrosa-Harand A."/>
            <person name="Macas J."/>
            <person name="Mayer K.F.X."/>
            <person name="Houben A."/>
            <person name="Marques A."/>
        </authorList>
    </citation>
    <scope>NUCLEOTIDE SEQUENCE</scope>
    <source>
        <strain evidence="3">RhyBre1mFocal</strain>
    </source>
</reference>
<dbReference type="AlphaFoldDB" id="A0A9Q0HK12"/>
<evidence type="ECO:0000259" key="2">
    <source>
        <dbReference type="PROSITE" id="PS50110"/>
    </source>
</evidence>
<gene>
    <name evidence="3" type="ORF">LUZ63_019770</name>
</gene>
<keyword evidence="4" id="KW-1185">Reference proteome</keyword>
<dbReference type="PANTHER" id="PTHR43228:SF1">
    <property type="entry name" value="TWO-COMPONENT RESPONSE REGULATOR ARR22"/>
    <property type="match status" value="1"/>
</dbReference>
<organism evidence="3 4">
    <name type="scientific">Rhynchospora breviuscula</name>
    <dbReference type="NCBI Taxonomy" id="2022672"/>
    <lineage>
        <taxon>Eukaryota</taxon>
        <taxon>Viridiplantae</taxon>
        <taxon>Streptophyta</taxon>
        <taxon>Embryophyta</taxon>
        <taxon>Tracheophyta</taxon>
        <taxon>Spermatophyta</taxon>
        <taxon>Magnoliopsida</taxon>
        <taxon>Liliopsida</taxon>
        <taxon>Poales</taxon>
        <taxon>Cyperaceae</taxon>
        <taxon>Cyperoideae</taxon>
        <taxon>Rhynchosporeae</taxon>
        <taxon>Rhynchospora</taxon>
    </lineage>
</organism>
<dbReference type="Proteomes" id="UP001151287">
    <property type="component" value="Unassembled WGS sequence"/>
</dbReference>
<dbReference type="Pfam" id="PF00072">
    <property type="entry name" value="Response_reg"/>
    <property type="match status" value="1"/>
</dbReference>
<dbReference type="InterPro" id="IPR011006">
    <property type="entry name" value="CheY-like_superfamily"/>
</dbReference>
<dbReference type="InterPro" id="IPR052048">
    <property type="entry name" value="ST_Response_Regulator"/>
</dbReference>